<dbReference type="RefSeq" id="WP_083561251.1">
    <property type="nucleotide sequence ID" value="NZ_AQQV01000002.1"/>
</dbReference>
<dbReference type="OrthoDB" id="9806926at2"/>
<dbReference type="PRINTS" id="PR00175">
    <property type="entry name" value="NAALASMPORT"/>
</dbReference>
<keyword evidence="3 8" id="KW-0813">Transport</keyword>
<keyword evidence="8" id="KW-0997">Cell inner membrane</keyword>
<keyword evidence="4" id="KW-1003">Cell membrane</keyword>
<dbReference type="NCBIfam" id="TIGR00835">
    <property type="entry name" value="agcS"/>
    <property type="match status" value="1"/>
</dbReference>
<dbReference type="STRING" id="1317117.ATO7_08397"/>
<evidence type="ECO:0000256" key="8">
    <source>
        <dbReference type="RuleBase" id="RU363064"/>
    </source>
</evidence>
<feature type="transmembrane region" description="Helical" evidence="8">
    <location>
        <begin position="14"/>
        <end position="34"/>
    </location>
</feature>
<dbReference type="GO" id="GO:0005283">
    <property type="term" value="F:amino acid:sodium symporter activity"/>
    <property type="evidence" value="ECO:0007669"/>
    <property type="project" value="InterPro"/>
</dbReference>
<evidence type="ECO:0000256" key="4">
    <source>
        <dbReference type="ARBA" id="ARBA00022475"/>
    </source>
</evidence>
<evidence type="ECO:0000256" key="2">
    <source>
        <dbReference type="ARBA" id="ARBA00009261"/>
    </source>
</evidence>
<feature type="transmembrane region" description="Helical" evidence="8">
    <location>
        <begin position="351"/>
        <end position="377"/>
    </location>
</feature>
<evidence type="ECO:0000256" key="6">
    <source>
        <dbReference type="ARBA" id="ARBA00022989"/>
    </source>
</evidence>
<dbReference type="AlphaFoldDB" id="A0A1Y1SDG1"/>
<comment type="similarity">
    <text evidence="2 8">Belongs to the alanine or glycine:cation symporter (AGCS) (TC 2.A.25) family.</text>
</comment>
<feature type="transmembrane region" description="Helical" evidence="8">
    <location>
        <begin position="255"/>
        <end position="274"/>
    </location>
</feature>
<feature type="transmembrane region" description="Helical" evidence="8">
    <location>
        <begin position="190"/>
        <end position="207"/>
    </location>
</feature>
<comment type="subcellular location">
    <subcellularLocation>
        <location evidence="8">Cell inner membrane</location>
        <topology evidence="8">Multi-pass membrane protein</topology>
    </subcellularLocation>
    <subcellularLocation>
        <location evidence="1">Cell membrane</location>
        <topology evidence="1">Multi-pass membrane protein</topology>
    </subcellularLocation>
</comment>
<keyword evidence="10" id="KW-1185">Reference proteome</keyword>
<keyword evidence="6 8" id="KW-1133">Transmembrane helix</keyword>
<feature type="transmembrane region" description="Helical" evidence="8">
    <location>
        <begin position="397"/>
        <end position="414"/>
    </location>
</feature>
<feature type="transmembrane region" description="Helical" evidence="8">
    <location>
        <begin position="100"/>
        <end position="123"/>
    </location>
</feature>
<evidence type="ECO:0000313" key="10">
    <source>
        <dbReference type="Proteomes" id="UP000192342"/>
    </source>
</evidence>
<protein>
    <submittedName>
        <fullName evidence="9">Amino acid carrier protein</fullName>
    </submittedName>
</protein>
<evidence type="ECO:0000256" key="7">
    <source>
        <dbReference type="ARBA" id="ARBA00023136"/>
    </source>
</evidence>
<evidence type="ECO:0000256" key="3">
    <source>
        <dbReference type="ARBA" id="ARBA00022448"/>
    </source>
</evidence>
<feature type="transmembrane region" description="Helical" evidence="8">
    <location>
        <begin position="420"/>
        <end position="441"/>
    </location>
</feature>
<dbReference type="PANTHER" id="PTHR30330">
    <property type="entry name" value="AGSS FAMILY TRANSPORTER, SODIUM-ALANINE"/>
    <property type="match status" value="1"/>
</dbReference>
<feature type="transmembrane region" description="Helical" evidence="8">
    <location>
        <begin position="305"/>
        <end position="328"/>
    </location>
</feature>
<evidence type="ECO:0000256" key="1">
    <source>
        <dbReference type="ARBA" id="ARBA00004651"/>
    </source>
</evidence>
<dbReference type="InterPro" id="IPR001463">
    <property type="entry name" value="Na/Ala_symport"/>
</dbReference>
<keyword evidence="5 8" id="KW-0812">Transmembrane</keyword>
<reference evidence="9 10" key="1">
    <citation type="submission" date="2013-04" db="EMBL/GenBank/DDBJ databases">
        <title>Oceanococcus atlanticus 22II-S10r2 Genome Sequencing.</title>
        <authorList>
            <person name="Lai Q."/>
            <person name="Li G."/>
            <person name="Shao Z."/>
        </authorList>
    </citation>
    <scope>NUCLEOTIDE SEQUENCE [LARGE SCALE GENOMIC DNA]</scope>
    <source>
        <strain evidence="9 10">22II-S10r2</strain>
    </source>
</reference>
<keyword evidence="7 8" id="KW-0472">Membrane</keyword>
<evidence type="ECO:0000256" key="5">
    <source>
        <dbReference type="ARBA" id="ARBA00022692"/>
    </source>
</evidence>
<gene>
    <name evidence="9" type="ORF">ATO7_08397</name>
</gene>
<dbReference type="EMBL" id="AQQV01000002">
    <property type="protein sequence ID" value="ORE87045.1"/>
    <property type="molecule type" value="Genomic_DNA"/>
</dbReference>
<keyword evidence="8" id="KW-0769">Symport</keyword>
<feature type="transmembrane region" description="Helical" evidence="8">
    <location>
        <begin position="227"/>
        <end position="249"/>
    </location>
</feature>
<evidence type="ECO:0000313" key="9">
    <source>
        <dbReference type="EMBL" id="ORE87045.1"/>
    </source>
</evidence>
<proteinExistence type="inferred from homology"/>
<accession>A0A1Y1SDG1</accession>
<dbReference type="Proteomes" id="UP000192342">
    <property type="component" value="Unassembled WGS sequence"/>
</dbReference>
<name>A0A1Y1SDG1_9GAMM</name>
<dbReference type="GO" id="GO:0005886">
    <property type="term" value="C:plasma membrane"/>
    <property type="evidence" value="ECO:0007669"/>
    <property type="project" value="UniProtKB-SubCell"/>
</dbReference>
<comment type="caution">
    <text evidence="9">The sequence shown here is derived from an EMBL/GenBank/DDBJ whole genome shotgun (WGS) entry which is preliminary data.</text>
</comment>
<dbReference type="Pfam" id="PF01235">
    <property type="entry name" value="Na_Ala_symp"/>
    <property type="match status" value="1"/>
</dbReference>
<dbReference type="PANTHER" id="PTHR30330:SF3">
    <property type="entry name" value="TRANSCRIPTIONAL REGULATOR, LRP FAMILY"/>
    <property type="match status" value="1"/>
</dbReference>
<sequence>MTGIENALAQFASFVWGMPLVVLLLGGGLTLLLFSRGAPYRLLPHAIGLLRGDARHQDQDAPGQLSHFQALSAALAGTIGLGNIAGVAVAVELGGPGAIFWMWMTAVVGVATKFFTGTLAVMYRGRDDQGGLRGGPMWVIHEALSARYRPLAYLFCVAGLIGCLPSLQVNQLVETTQALVLAPRGWDHDLAPLILGLIIMLACWLIVRGGIVRIGAVAARVVPTMCVIYLLAIGGILLVHWSAVVPALLSIFREAFSLQAAGTGGLVAIILLGVRRGLFSNEAGIGTEVMAHGTARTSEPVREGIVAMLGPIIDTLIVCTATALALLVTDVASVSELSGASLTSQAFESVYAGYGVALLYLMVLIFGVTTITTYWFYGAQCAVYLFGARAEIWYRTLYLLSIVFVAMLPLHAALNLIDGMYALMAIPTMTATLLLAPKVLAASRDYVVRMRQV</sequence>
<dbReference type="PROSITE" id="PS00873">
    <property type="entry name" value="NA_ALANINE_SYMP"/>
    <property type="match status" value="1"/>
</dbReference>
<feature type="transmembrane region" description="Helical" evidence="8">
    <location>
        <begin position="151"/>
        <end position="170"/>
    </location>
</feature>
<organism evidence="9 10">
    <name type="scientific">Oceanococcus atlanticus</name>
    <dbReference type="NCBI Taxonomy" id="1317117"/>
    <lineage>
        <taxon>Bacteria</taxon>
        <taxon>Pseudomonadati</taxon>
        <taxon>Pseudomonadota</taxon>
        <taxon>Gammaproteobacteria</taxon>
        <taxon>Chromatiales</taxon>
        <taxon>Oceanococcaceae</taxon>
        <taxon>Oceanococcus</taxon>
    </lineage>
</organism>